<dbReference type="AlphaFoldDB" id="A0A7G9FNS4"/>
<keyword evidence="2 4" id="KW-0238">DNA-binding</keyword>
<dbReference type="InterPro" id="IPR050109">
    <property type="entry name" value="HTH-type_TetR-like_transc_reg"/>
</dbReference>
<organism evidence="6 7">
    <name type="scientific">Wujia chipingensis</name>
    <dbReference type="NCBI Taxonomy" id="2763670"/>
    <lineage>
        <taxon>Bacteria</taxon>
        <taxon>Bacillati</taxon>
        <taxon>Bacillota</taxon>
        <taxon>Clostridia</taxon>
        <taxon>Lachnospirales</taxon>
        <taxon>Lachnospiraceae</taxon>
        <taxon>Wujia</taxon>
    </lineage>
</organism>
<dbReference type="RefSeq" id="WP_118373808.1">
    <property type="nucleotide sequence ID" value="NZ_CP060632.1"/>
</dbReference>
<dbReference type="KEGG" id="wcp:H9Q76_02625"/>
<evidence type="ECO:0000313" key="7">
    <source>
        <dbReference type="Proteomes" id="UP000515819"/>
    </source>
</evidence>
<reference evidence="6 7" key="1">
    <citation type="submission" date="2020-08" db="EMBL/GenBank/DDBJ databases">
        <authorList>
            <person name="Liu C."/>
            <person name="Sun Q."/>
        </authorList>
    </citation>
    <scope>NUCLEOTIDE SEQUENCE [LARGE SCALE GENOMIC DNA]</scope>
    <source>
        <strain evidence="6 7">NSJ-4</strain>
    </source>
</reference>
<dbReference type="GO" id="GO:0000976">
    <property type="term" value="F:transcription cis-regulatory region binding"/>
    <property type="evidence" value="ECO:0007669"/>
    <property type="project" value="TreeGrafter"/>
</dbReference>
<evidence type="ECO:0000256" key="2">
    <source>
        <dbReference type="ARBA" id="ARBA00023125"/>
    </source>
</evidence>
<evidence type="ECO:0000256" key="1">
    <source>
        <dbReference type="ARBA" id="ARBA00023015"/>
    </source>
</evidence>
<dbReference type="PRINTS" id="PR00455">
    <property type="entry name" value="HTHTETR"/>
</dbReference>
<evidence type="ECO:0000313" key="6">
    <source>
        <dbReference type="EMBL" id="QNM00206.1"/>
    </source>
</evidence>
<dbReference type="PROSITE" id="PS50977">
    <property type="entry name" value="HTH_TETR_2"/>
    <property type="match status" value="1"/>
</dbReference>
<dbReference type="InterPro" id="IPR001647">
    <property type="entry name" value="HTH_TetR"/>
</dbReference>
<evidence type="ECO:0000256" key="3">
    <source>
        <dbReference type="ARBA" id="ARBA00023163"/>
    </source>
</evidence>
<gene>
    <name evidence="6" type="ORF">H9Q76_02625</name>
</gene>
<dbReference type="PANTHER" id="PTHR30055">
    <property type="entry name" value="HTH-TYPE TRANSCRIPTIONAL REGULATOR RUTR"/>
    <property type="match status" value="1"/>
</dbReference>
<feature type="DNA-binding region" description="H-T-H motif" evidence="4">
    <location>
        <begin position="29"/>
        <end position="48"/>
    </location>
</feature>
<keyword evidence="1" id="KW-0805">Transcription regulation</keyword>
<proteinExistence type="predicted"/>
<keyword evidence="7" id="KW-1185">Reference proteome</keyword>
<feature type="domain" description="HTH tetR-type" evidence="5">
    <location>
        <begin position="6"/>
        <end position="66"/>
    </location>
</feature>
<dbReference type="Proteomes" id="UP000515819">
    <property type="component" value="Chromosome"/>
</dbReference>
<dbReference type="GO" id="GO:0003700">
    <property type="term" value="F:DNA-binding transcription factor activity"/>
    <property type="evidence" value="ECO:0007669"/>
    <property type="project" value="TreeGrafter"/>
</dbReference>
<evidence type="ECO:0000259" key="5">
    <source>
        <dbReference type="PROSITE" id="PS50977"/>
    </source>
</evidence>
<dbReference type="PANTHER" id="PTHR30055:SF234">
    <property type="entry name" value="HTH-TYPE TRANSCRIPTIONAL REGULATOR BETI"/>
    <property type="match status" value="1"/>
</dbReference>
<dbReference type="SUPFAM" id="SSF46689">
    <property type="entry name" value="Homeodomain-like"/>
    <property type="match status" value="1"/>
</dbReference>
<sequence length="200" mass="23025">MRRETAGVTESLLQAAKEEFLTYGFHDASMRRISAACGVSTNSIYTRFGDKSGLFTAIVQEAADGLMEMYMQSIQKATECPDMDHAIEEGNEGTDQVLAYIYRYKEEFQLLFCHSVGTEYEDYFDKLAAIEEQYYNIFAKQYANENATADEFFIHVFCRTGWQYIYEVLTHDKPYDEAAAFMKNVQIFNFAGWKSVFGLE</sequence>
<keyword evidence="3" id="KW-0804">Transcription</keyword>
<protein>
    <submittedName>
        <fullName evidence="6">TetR/AcrR family transcriptional regulator</fullName>
    </submittedName>
</protein>
<dbReference type="Pfam" id="PF00440">
    <property type="entry name" value="TetR_N"/>
    <property type="match status" value="1"/>
</dbReference>
<name>A0A7G9FNS4_9FIRM</name>
<dbReference type="Gene3D" id="1.10.357.10">
    <property type="entry name" value="Tetracycline Repressor, domain 2"/>
    <property type="match status" value="1"/>
</dbReference>
<dbReference type="EMBL" id="CP060632">
    <property type="protein sequence ID" value="QNM00206.1"/>
    <property type="molecule type" value="Genomic_DNA"/>
</dbReference>
<evidence type="ECO:0000256" key="4">
    <source>
        <dbReference type="PROSITE-ProRule" id="PRU00335"/>
    </source>
</evidence>
<dbReference type="InterPro" id="IPR009057">
    <property type="entry name" value="Homeodomain-like_sf"/>
</dbReference>
<accession>A0A7G9FNS4</accession>